<dbReference type="SUPFAM" id="SSF81301">
    <property type="entry name" value="Nucleotidyltransferase"/>
    <property type="match status" value="1"/>
</dbReference>
<dbReference type="InterPro" id="IPR054708">
    <property type="entry name" value="MTPAP-like_central"/>
</dbReference>
<dbReference type="EMBL" id="CAACVG010003578">
    <property type="protein sequence ID" value="VEN37626.1"/>
    <property type="molecule type" value="Genomic_DNA"/>
</dbReference>
<proteinExistence type="predicted"/>
<dbReference type="Proteomes" id="UP000410492">
    <property type="component" value="Unassembled WGS sequence"/>
</dbReference>
<dbReference type="PANTHER" id="PTHR12271">
    <property type="entry name" value="POLY A POLYMERASE CID PAP -RELATED"/>
    <property type="match status" value="1"/>
</dbReference>
<dbReference type="OrthoDB" id="434989at2759"/>
<dbReference type="Gene3D" id="3.30.460.10">
    <property type="entry name" value="Beta Polymerase, domain 2"/>
    <property type="match status" value="1"/>
</dbReference>
<evidence type="ECO:0000313" key="2">
    <source>
        <dbReference type="EMBL" id="VEN37626.1"/>
    </source>
</evidence>
<evidence type="ECO:0000259" key="1">
    <source>
        <dbReference type="Pfam" id="PF22600"/>
    </source>
</evidence>
<dbReference type="GO" id="GO:0031123">
    <property type="term" value="P:RNA 3'-end processing"/>
    <property type="evidence" value="ECO:0007669"/>
    <property type="project" value="TreeGrafter"/>
</dbReference>
<dbReference type="GO" id="GO:1990817">
    <property type="term" value="F:poly(A) RNA polymerase activity"/>
    <property type="evidence" value="ECO:0007669"/>
    <property type="project" value="TreeGrafter"/>
</dbReference>
<name>A0A653BRL6_CALMS</name>
<dbReference type="PANTHER" id="PTHR12271:SF133">
    <property type="entry name" value="POLY(A) RNA POLYMERASE, MITOCHONDRIAL"/>
    <property type="match status" value="1"/>
</dbReference>
<sequence length="344" mass="39799">MIGNQRRICEKDTDIFTWRTNMFKIHLQCQRWKLRKLKMFYRIQNTGTRYFAERRTFPNLSHNFAETHGFLPFLQKIKLRKEEAKRSVLVQVQSSQSCNELNSYCNSFGTVKQMLHYSVGVEPMHFILVEFEEESHVDNLLSNSSYVDETLIVPTYSHFLWFKASNKKSPKLKQINATVLSAENGTRVLNNSEIKDSLSKCENVSEQMKMLHLLTKLNDLGSRLRYLTALQIENMVAGMFPHVQAYPFGSSVNGFGKMGCDLDLVLRLVDKKSSENNRLMFHCKASTGSERSTNQRHIEAFGDMIHLFLPGCAQVRRIIQARIPIIKYHQKLTDVECDLSLGNM</sequence>
<protein>
    <recommendedName>
        <fullName evidence="1">Poly(A) RNA polymerase mitochondrial-like central palm domain-containing protein</fullName>
    </recommendedName>
</protein>
<evidence type="ECO:0000313" key="3">
    <source>
        <dbReference type="Proteomes" id="UP000410492"/>
    </source>
</evidence>
<feature type="domain" description="Poly(A) RNA polymerase mitochondrial-like central palm" evidence="1">
    <location>
        <begin position="205"/>
        <end position="343"/>
    </location>
</feature>
<dbReference type="AlphaFoldDB" id="A0A653BRL6"/>
<dbReference type="InterPro" id="IPR043519">
    <property type="entry name" value="NT_sf"/>
</dbReference>
<dbReference type="CDD" id="cd05402">
    <property type="entry name" value="NT_PAP_TUTase"/>
    <property type="match status" value="1"/>
</dbReference>
<keyword evidence="3" id="KW-1185">Reference proteome</keyword>
<gene>
    <name evidence="2" type="ORF">CALMAC_LOCUS2820</name>
</gene>
<organism evidence="2 3">
    <name type="scientific">Callosobruchus maculatus</name>
    <name type="common">Southern cowpea weevil</name>
    <name type="synonym">Pulse bruchid</name>
    <dbReference type="NCBI Taxonomy" id="64391"/>
    <lineage>
        <taxon>Eukaryota</taxon>
        <taxon>Metazoa</taxon>
        <taxon>Ecdysozoa</taxon>
        <taxon>Arthropoda</taxon>
        <taxon>Hexapoda</taxon>
        <taxon>Insecta</taxon>
        <taxon>Pterygota</taxon>
        <taxon>Neoptera</taxon>
        <taxon>Endopterygota</taxon>
        <taxon>Coleoptera</taxon>
        <taxon>Polyphaga</taxon>
        <taxon>Cucujiformia</taxon>
        <taxon>Chrysomeloidea</taxon>
        <taxon>Chrysomelidae</taxon>
        <taxon>Bruchinae</taxon>
        <taxon>Bruchini</taxon>
        <taxon>Callosobruchus</taxon>
    </lineage>
</organism>
<accession>A0A653BRL6</accession>
<dbReference type="Pfam" id="PF22600">
    <property type="entry name" value="MTPAP-like_central"/>
    <property type="match status" value="1"/>
</dbReference>
<reference evidence="2 3" key="1">
    <citation type="submission" date="2019-01" db="EMBL/GenBank/DDBJ databases">
        <authorList>
            <person name="Sayadi A."/>
        </authorList>
    </citation>
    <scope>NUCLEOTIDE SEQUENCE [LARGE SCALE GENOMIC DNA]</scope>
</reference>